<evidence type="ECO:0000313" key="1">
    <source>
        <dbReference type="Ensembl" id="ENSSDAP00000018994.1"/>
    </source>
</evidence>
<accession>A0A8C9Q996</accession>
<organism evidence="1 2">
    <name type="scientific">Spermophilus dauricus</name>
    <name type="common">Daurian ground squirrel</name>
    <dbReference type="NCBI Taxonomy" id="99837"/>
    <lineage>
        <taxon>Eukaryota</taxon>
        <taxon>Metazoa</taxon>
        <taxon>Chordata</taxon>
        <taxon>Craniata</taxon>
        <taxon>Vertebrata</taxon>
        <taxon>Euteleostomi</taxon>
        <taxon>Mammalia</taxon>
        <taxon>Eutheria</taxon>
        <taxon>Euarchontoglires</taxon>
        <taxon>Glires</taxon>
        <taxon>Rodentia</taxon>
        <taxon>Sciuromorpha</taxon>
        <taxon>Sciuridae</taxon>
        <taxon>Xerinae</taxon>
        <taxon>Marmotini</taxon>
        <taxon>Spermophilus</taxon>
    </lineage>
</organism>
<sequence length="55" mass="6206">ISSFIFLSTCVALQRRWLLTCPALYCFSVLALNDKPNFLLAPVFPAETCGRAWQL</sequence>
<reference evidence="1" key="1">
    <citation type="submission" date="2025-08" db="UniProtKB">
        <authorList>
            <consortium name="Ensembl"/>
        </authorList>
    </citation>
    <scope>IDENTIFICATION</scope>
</reference>
<dbReference type="AlphaFoldDB" id="A0A8C9Q996"/>
<evidence type="ECO:0000313" key="2">
    <source>
        <dbReference type="Proteomes" id="UP000694422"/>
    </source>
</evidence>
<proteinExistence type="predicted"/>
<dbReference type="Ensembl" id="ENSSDAT00000021722.1">
    <property type="protein sequence ID" value="ENSSDAP00000018994.1"/>
    <property type="gene ID" value="ENSSDAG00000017322.1"/>
</dbReference>
<keyword evidence="2" id="KW-1185">Reference proteome</keyword>
<reference evidence="1" key="2">
    <citation type="submission" date="2025-09" db="UniProtKB">
        <authorList>
            <consortium name="Ensembl"/>
        </authorList>
    </citation>
    <scope>IDENTIFICATION</scope>
</reference>
<name>A0A8C9Q996_SPEDA</name>
<dbReference type="Proteomes" id="UP000694422">
    <property type="component" value="Unplaced"/>
</dbReference>
<protein>
    <submittedName>
        <fullName evidence="1">Uncharacterized protein</fullName>
    </submittedName>
</protein>